<organism evidence="9 10">
    <name type="scientific">Pristionchus fissidentatus</name>
    <dbReference type="NCBI Taxonomy" id="1538716"/>
    <lineage>
        <taxon>Eukaryota</taxon>
        <taxon>Metazoa</taxon>
        <taxon>Ecdysozoa</taxon>
        <taxon>Nematoda</taxon>
        <taxon>Chromadorea</taxon>
        <taxon>Rhabditida</taxon>
        <taxon>Rhabditina</taxon>
        <taxon>Diplogasteromorpha</taxon>
        <taxon>Diplogasteroidea</taxon>
        <taxon>Neodiplogasteridae</taxon>
        <taxon>Pristionchus</taxon>
    </lineage>
</organism>
<evidence type="ECO:0000313" key="9">
    <source>
        <dbReference type="EMBL" id="GMT19191.1"/>
    </source>
</evidence>
<dbReference type="AlphaFoldDB" id="A0AAV5VKS7"/>
<evidence type="ECO:0000256" key="1">
    <source>
        <dbReference type="ARBA" id="ARBA00008624"/>
    </source>
</evidence>
<dbReference type="PANTHER" id="PTHR13680">
    <property type="entry name" value="CDGSH IRON-SULFUR DOMAIN-CONTAINING PROTEIN 1"/>
    <property type="match status" value="1"/>
</dbReference>
<dbReference type="GO" id="GO:0005741">
    <property type="term" value="C:mitochondrial outer membrane"/>
    <property type="evidence" value="ECO:0007669"/>
    <property type="project" value="TreeGrafter"/>
</dbReference>
<dbReference type="Proteomes" id="UP001432322">
    <property type="component" value="Unassembled WGS sequence"/>
</dbReference>
<sequence length="102" mass="10728">LACPFDLSSSSCDKQLLGGGIGLIVIGVAQSCFLTAAAALAAGGAVLGYWVVNTVDIEDITEKKAYCRCWKSSKFPLCDGSHNAHNKETGDNLGPLIIDRKK</sequence>
<evidence type="ECO:0000259" key="8">
    <source>
        <dbReference type="SMART" id="SM00704"/>
    </source>
</evidence>
<keyword evidence="7" id="KW-0812">Transmembrane</keyword>
<evidence type="ECO:0000256" key="6">
    <source>
        <dbReference type="ARBA" id="ARBA00034078"/>
    </source>
</evidence>
<evidence type="ECO:0000256" key="2">
    <source>
        <dbReference type="ARBA" id="ARBA00022714"/>
    </source>
</evidence>
<feature type="non-terminal residue" evidence="9">
    <location>
        <position position="1"/>
    </location>
</feature>
<keyword evidence="2" id="KW-0001">2Fe-2S</keyword>
<dbReference type="GO" id="GO:0051537">
    <property type="term" value="F:2 iron, 2 sulfur cluster binding"/>
    <property type="evidence" value="ECO:0007669"/>
    <property type="project" value="UniProtKB-KW"/>
</dbReference>
<protein>
    <recommendedName>
        <fullName evidence="8">Iron-binding zinc finger CDGSH type domain-containing protein</fullName>
    </recommendedName>
</protein>
<name>A0AAV5VKS7_9BILA</name>
<dbReference type="InterPro" id="IPR018967">
    <property type="entry name" value="FeS-contain_CDGSH-typ"/>
</dbReference>
<keyword evidence="10" id="KW-1185">Reference proteome</keyword>
<evidence type="ECO:0000256" key="5">
    <source>
        <dbReference type="ARBA" id="ARBA00023014"/>
    </source>
</evidence>
<keyword evidence="7" id="KW-0472">Membrane</keyword>
<dbReference type="Pfam" id="PF09360">
    <property type="entry name" value="zf-CDGSH"/>
    <property type="match status" value="1"/>
</dbReference>
<proteinExistence type="inferred from homology"/>
<evidence type="ECO:0000256" key="4">
    <source>
        <dbReference type="ARBA" id="ARBA00023004"/>
    </source>
</evidence>
<keyword evidence="4" id="KW-0408">Iron</keyword>
<dbReference type="InterPro" id="IPR042216">
    <property type="entry name" value="MitoNEET_CISD"/>
</dbReference>
<feature type="transmembrane region" description="Helical" evidence="7">
    <location>
        <begin position="20"/>
        <end position="52"/>
    </location>
</feature>
<feature type="non-terminal residue" evidence="9">
    <location>
        <position position="102"/>
    </location>
</feature>
<accession>A0AAV5VKS7</accession>
<gene>
    <name evidence="9" type="ORF">PFISCL1PPCAC_10488</name>
</gene>
<reference evidence="9" key="1">
    <citation type="submission" date="2023-10" db="EMBL/GenBank/DDBJ databases">
        <title>Genome assembly of Pristionchus species.</title>
        <authorList>
            <person name="Yoshida K."/>
            <person name="Sommer R.J."/>
        </authorList>
    </citation>
    <scope>NUCLEOTIDE SEQUENCE</scope>
    <source>
        <strain evidence="9">RS5133</strain>
    </source>
</reference>
<dbReference type="GO" id="GO:0046872">
    <property type="term" value="F:metal ion binding"/>
    <property type="evidence" value="ECO:0007669"/>
    <property type="project" value="UniProtKB-KW"/>
</dbReference>
<keyword evidence="3" id="KW-0479">Metal-binding</keyword>
<dbReference type="EMBL" id="BTSY01000003">
    <property type="protein sequence ID" value="GMT19191.1"/>
    <property type="molecule type" value="Genomic_DNA"/>
</dbReference>
<dbReference type="FunFam" id="3.40.5.90:FF:000001">
    <property type="entry name" value="CDGSH iron-sulfur domain-containing protein 1"/>
    <property type="match status" value="1"/>
</dbReference>
<dbReference type="InterPro" id="IPR045131">
    <property type="entry name" value="CISD1/2"/>
</dbReference>
<dbReference type="PANTHER" id="PTHR13680:SF5">
    <property type="entry name" value="CDGSH IRON-SULFUR DOMAIN-CONTAINING PROTEIN 1"/>
    <property type="match status" value="1"/>
</dbReference>
<keyword evidence="5" id="KW-0411">Iron-sulfur</keyword>
<evidence type="ECO:0000313" key="10">
    <source>
        <dbReference type="Proteomes" id="UP001432322"/>
    </source>
</evidence>
<comment type="similarity">
    <text evidence="1">Belongs to the CISD protein family. CISD2 subfamily.</text>
</comment>
<dbReference type="SMART" id="SM00704">
    <property type="entry name" value="ZnF_CDGSH"/>
    <property type="match status" value="1"/>
</dbReference>
<comment type="caution">
    <text evidence="9">The sequence shown here is derived from an EMBL/GenBank/DDBJ whole genome shotgun (WGS) entry which is preliminary data.</text>
</comment>
<evidence type="ECO:0000256" key="3">
    <source>
        <dbReference type="ARBA" id="ARBA00022723"/>
    </source>
</evidence>
<evidence type="ECO:0000256" key="7">
    <source>
        <dbReference type="SAM" id="Phobius"/>
    </source>
</evidence>
<dbReference type="Gene3D" id="3.40.5.90">
    <property type="entry name" value="CDGSH iron-sulfur domain, mitoNEET-type"/>
    <property type="match status" value="1"/>
</dbReference>
<feature type="domain" description="Iron-binding zinc finger CDGSH type" evidence="8">
    <location>
        <begin position="50"/>
        <end position="88"/>
    </location>
</feature>
<dbReference type="GO" id="GO:0010506">
    <property type="term" value="P:regulation of autophagy"/>
    <property type="evidence" value="ECO:0007669"/>
    <property type="project" value="InterPro"/>
</dbReference>
<keyword evidence="7" id="KW-1133">Transmembrane helix</keyword>
<comment type="cofactor">
    <cofactor evidence="6">
        <name>[2Fe-2S] cluster</name>
        <dbReference type="ChEBI" id="CHEBI:190135"/>
    </cofactor>
</comment>